<accession>A0ABP4VJ83</accession>
<keyword evidence="2" id="KW-0560">Oxidoreductase</keyword>
<protein>
    <submittedName>
        <fullName evidence="3">Uncharacterized protein</fullName>
    </submittedName>
</protein>
<dbReference type="Pfam" id="PF13561">
    <property type="entry name" value="adh_short_C2"/>
    <property type="match status" value="1"/>
</dbReference>
<dbReference type="SUPFAM" id="SSF51735">
    <property type="entry name" value="NAD(P)-binding Rossmann-fold domains"/>
    <property type="match status" value="1"/>
</dbReference>
<dbReference type="Gene3D" id="3.40.50.720">
    <property type="entry name" value="NAD(P)-binding Rossmann-like Domain"/>
    <property type="match status" value="1"/>
</dbReference>
<dbReference type="PANTHER" id="PTHR48107:SF16">
    <property type="entry name" value="NADPH-DEPENDENT ALDEHYDE REDUCTASE 1, CHLOROPLASTIC"/>
    <property type="match status" value="1"/>
</dbReference>
<proteinExistence type="inferred from homology"/>
<evidence type="ECO:0000313" key="3">
    <source>
        <dbReference type="EMBL" id="GAA1728782.1"/>
    </source>
</evidence>
<evidence type="ECO:0000256" key="2">
    <source>
        <dbReference type="ARBA" id="ARBA00023002"/>
    </source>
</evidence>
<keyword evidence="4" id="KW-1185">Reference proteome</keyword>
<dbReference type="Proteomes" id="UP001499947">
    <property type="component" value="Unassembled WGS sequence"/>
</dbReference>
<dbReference type="PANTHER" id="PTHR48107">
    <property type="entry name" value="NADPH-DEPENDENT ALDEHYDE REDUCTASE-LIKE PROTEIN, CHLOROPLASTIC-RELATED"/>
    <property type="match status" value="1"/>
</dbReference>
<comment type="caution">
    <text evidence="3">The sequence shown here is derived from an EMBL/GenBank/DDBJ whole genome shotgun (WGS) entry which is preliminary data.</text>
</comment>
<gene>
    <name evidence="3" type="ORF">GCM10009680_82390</name>
</gene>
<dbReference type="InterPro" id="IPR002347">
    <property type="entry name" value="SDR_fam"/>
</dbReference>
<dbReference type="EMBL" id="BAAALR010000122">
    <property type="protein sequence ID" value="GAA1728782.1"/>
    <property type="molecule type" value="Genomic_DNA"/>
</dbReference>
<evidence type="ECO:0000313" key="4">
    <source>
        <dbReference type="Proteomes" id="UP001499947"/>
    </source>
</evidence>
<comment type="similarity">
    <text evidence="1">Belongs to the short-chain dehydrogenases/reductases (SDR) family.</text>
</comment>
<reference evidence="4" key="1">
    <citation type="journal article" date="2019" name="Int. J. Syst. Evol. Microbiol.">
        <title>The Global Catalogue of Microorganisms (GCM) 10K type strain sequencing project: providing services to taxonomists for standard genome sequencing and annotation.</title>
        <authorList>
            <consortium name="The Broad Institute Genomics Platform"/>
            <consortium name="The Broad Institute Genome Sequencing Center for Infectious Disease"/>
            <person name="Wu L."/>
            <person name="Ma J."/>
        </authorList>
    </citation>
    <scope>NUCLEOTIDE SEQUENCE [LARGE SCALE GENOMIC DNA]</scope>
    <source>
        <strain evidence="4">JCM 13244</strain>
    </source>
</reference>
<dbReference type="InterPro" id="IPR036291">
    <property type="entry name" value="NAD(P)-bd_dom_sf"/>
</dbReference>
<evidence type="ECO:0000256" key="1">
    <source>
        <dbReference type="ARBA" id="ARBA00006484"/>
    </source>
</evidence>
<sequence>MAQFRYGTRELVGYRSGPEIVKPRQAGREAFGSMADGLCVPPSGTQGIRFLLSAYASIDSLVTNAAFQMAQSQGLEDITTEHFDRAMRTATTKGAIVTFTRGLAGNLAERGIRVNAVAPGPV</sequence>
<name>A0ABP4VJ83_9ACTN</name>
<organism evidence="3 4">
    <name type="scientific">Streptomyces yatensis</name>
    <dbReference type="NCBI Taxonomy" id="155177"/>
    <lineage>
        <taxon>Bacteria</taxon>
        <taxon>Bacillati</taxon>
        <taxon>Actinomycetota</taxon>
        <taxon>Actinomycetes</taxon>
        <taxon>Kitasatosporales</taxon>
        <taxon>Streptomycetaceae</taxon>
        <taxon>Streptomyces</taxon>
        <taxon>Streptomyces violaceusniger group</taxon>
    </lineage>
</organism>